<evidence type="ECO:0000256" key="1">
    <source>
        <dbReference type="SAM" id="MobiDB-lite"/>
    </source>
</evidence>
<evidence type="ECO:0000313" key="2">
    <source>
        <dbReference type="EMBL" id="KAH6900160.1"/>
    </source>
</evidence>
<protein>
    <submittedName>
        <fullName evidence="2">Uncharacterized protein</fullName>
    </submittedName>
</protein>
<dbReference type="EMBL" id="JAGPYM010000001">
    <property type="protein sequence ID" value="KAH6900160.1"/>
    <property type="molecule type" value="Genomic_DNA"/>
</dbReference>
<dbReference type="AlphaFoldDB" id="A0A9P8WIB8"/>
<evidence type="ECO:0000313" key="3">
    <source>
        <dbReference type="Proteomes" id="UP000777438"/>
    </source>
</evidence>
<name>A0A9P8WIB8_9HYPO</name>
<feature type="region of interest" description="Disordered" evidence="1">
    <location>
        <begin position="199"/>
        <end position="218"/>
    </location>
</feature>
<dbReference type="Proteomes" id="UP000777438">
    <property type="component" value="Unassembled WGS sequence"/>
</dbReference>
<feature type="non-terminal residue" evidence="2">
    <location>
        <position position="230"/>
    </location>
</feature>
<reference evidence="2 3" key="1">
    <citation type="journal article" date="2021" name="Nat. Commun.">
        <title>Genetic determinants of endophytism in the Arabidopsis root mycobiome.</title>
        <authorList>
            <person name="Mesny F."/>
            <person name="Miyauchi S."/>
            <person name="Thiergart T."/>
            <person name="Pickel B."/>
            <person name="Atanasova L."/>
            <person name="Karlsson M."/>
            <person name="Huettel B."/>
            <person name="Barry K.W."/>
            <person name="Haridas S."/>
            <person name="Chen C."/>
            <person name="Bauer D."/>
            <person name="Andreopoulos W."/>
            <person name="Pangilinan J."/>
            <person name="LaButti K."/>
            <person name="Riley R."/>
            <person name="Lipzen A."/>
            <person name="Clum A."/>
            <person name="Drula E."/>
            <person name="Henrissat B."/>
            <person name="Kohler A."/>
            <person name="Grigoriev I.V."/>
            <person name="Martin F.M."/>
            <person name="Hacquard S."/>
        </authorList>
    </citation>
    <scope>NUCLEOTIDE SEQUENCE [LARGE SCALE GENOMIC DNA]</scope>
    <source>
        <strain evidence="2 3">MPI-CAGE-CH-0241</strain>
    </source>
</reference>
<comment type="caution">
    <text evidence="2">The sequence shown here is derived from an EMBL/GenBank/DDBJ whole genome shotgun (WGS) entry which is preliminary data.</text>
</comment>
<proteinExistence type="predicted"/>
<accession>A0A9P8WIB8</accession>
<keyword evidence="3" id="KW-1185">Reference proteome</keyword>
<gene>
    <name evidence="2" type="ORF">B0T10DRAFT_469788</name>
</gene>
<sequence length="230" mass="25578">MTLLAAHPPCASLCSWINSTRYVHAPPPLLVVDRSVRSKCSSSVYSSCLDLGSDSLLSSTIALGILLRLEVPYLFPEPLNASQADEKTLGASDYNCSRPVHQWMDCSSSYTPGLLRFCSPPLRCVRLLSTAHSAHKHSQSLSSLDHLNRQNQFPRTNFLFFFLLLFFRPPSSQQAHVLRIRNPLAPLLSPQVALSSLRVSRVSTQRPKQSKAKQSKAKETRVIPTWVLAP</sequence>
<organism evidence="2 3">
    <name type="scientific">Thelonectria olida</name>
    <dbReference type="NCBI Taxonomy" id="1576542"/>
    <lineage>
        <taxon>Eukaryota</taxon>
        <taxon>Fungi</taxon>
        <taxon>Dikarya</taxon>
        <taxon>Ascomycota</taxon>
        <taxon>Pezizomycotina</taxon>
        <taxon>Sordariomycetes</taxon>
        <taxon>Hypocreomycetidae</taxon>
        <taxon>Hypocreales</taxon>
        <taxon>Nectriaceae</taxon>
        <taxon>Thelonectria</taxon>
    </lineage>
</organism>